<feature type="coiled-coil region" evidence="14">
    <location>
        <begin position="564"/>
        <end position="591"/>
    </location>
</feature>
<dbReference type="SUPFAM" id="SSF47473">
    <property type="entry name" value="EF-hand"/>
    <property type="match status" value="1"/>
</dbReference>
<gene>
    <name evidence="18" type="primary">NaCP60E</name>
    <name evidence="18" type="ORF">AK812_SmicGene1130</name>
</gene>
<evidence type="ECO:0000256" key="16">
    <source>
        <dbReference type="SAM" id="Phobius"/>
    </source>
</evidence>
<feature type="domain" description="EF-hand" evidence="17">
    <location>
        <begin position="589"/>
        <end position="624"/>
    </location>
</feature>
<feature type="region of interest" description="Disordered" evidence="15">
    <location>
        <begin position="952"/>
        <end position="973"/>
    </location>
</feature>
<keyword evidence="10" id="KW-0406">Ion transport</keyword>
<evidence type="ECO:0000256" key="14">
    <source>
        <dbReference type="SAM" id="Coils"/>
    </source>
</evidence>
<evidence type="ECO:0000256" key="12">
    <source>
        <dbReference type="ARBA" id="ARBA00023180"/>
    </source>
</evidence>
<evidence type="ECO:0000256" key="13">
    <source>
        <dbReference type="ARBA" id="ARBA00023303"/>
    </source>
</evidence>
<dbReference type="AlphaFoldDB" id="A0A1Q9F4Q8"/>
<dbReference type="InterPro" id="IPR027359">
    <property type="entry name" value="Volt_channel_dom_sf"/>
</dbReference>
<comment type="caution">
    <text evidence="18">The sequence shown here is derived from an EMBL/GenBank/DDBJ whole genome shotgun (WGS) entry which is preliminary data.</text>
</comment>
<name>A0A1Q9F4Q8_SYMMI</name>
<keyword evidence="14" id="KW-0175">Coiled coil</keyword>
<feature type="transmembrane region" description="Helical" evidence="16">
    <location>
        <begin position="393"/>
        <end position="417"/>
    </location>
</feature>
<evidence type="ECO:0000256" key="3">
    <source>
        <dbReference type="ARBA" id="ARBA00022553"/>
    </source>
</evidence>
<comment type="subcellular location">
    <subcellularLocation>
        <location evidence="1">Membrane</location>
        <topology evidence="1">Multi-pass membrane protein</topology>
    </subcellularLocation>
</comment>
<dbReference type="Gene3D" id="1.10.287.70">
    <property type="match status" value="1"/>
</dbReference>
<dbReference type="PANTHER" id="PTHR45628">
    <property type="entry name" value="VOLTAGE-DEPENDENT CALCIUM CHANNEL TYPE A SUBUNIT ALPHA-1"/>
    <property type="match status" value="1"/>
</dbReference>
<dbReference type="GO" id="GO:0005891">
    <property type="term" value="C:voltage-gated calcium channel complex"/>
    <property type="evidence" value="ECO:0007669"/>
    <property type="project" value="TreeGrafter"/>
</dbReference>
<dbReference type="InterPro" id="IPR011992">
    <property type="entry name" value="EF-hand-dom_pair"/>
</dbReference>
<evidence type="ECO:0000256" key="4">
    <source>
        <dbReference type="ARBA" id="ARBA00022568"/>
    </source>
</evidence>
<dbReference type="SUPFAM" id="SSF81324">
    <property type="entry name" value="Voltage-gated potassium channels"/>
    <property type="match status" value="1"/>
</dbReference>
<feature type="region of interest" description="Disordered" evidence="15">
    <location>
        <begin position="1027"/>
        <end position="1056"/>
    </location>
</feature>
<feature type="compositionally biased region" description="Polar residues" evidence="15">
    <location>
        <begin position="857"/>
        <end position="871"/>
    </location>
</feature>
<feature type="transmembrane region" description="Helical" evidence="16">
    <location>
        <begin position="105"/>
        <end position="129"/>
    </location>
</feature>
<proteinExistence type="predicted"/>
<dbReference type="GO" id="GO:0008331">
    <property type="term" value="F:high voltage-gated calcium channel activity"/>
    <property type="evidence" value="ECO:0007669"/>
    <property type="project" value="TreeGrafter"/>
</dbReference>
<dbReference type="PROSITE" id="PS00018">
    <property type="entry name" value="EF_HAND_1"/>
    <property type="match status" value="1"/>
</dbReference>
<evidence type="ECO:0000256" key="9">
    <source>
        <dbReference type="ARBA" id="ARBA00022989"/>
    </source>
</evidence>
<evidence type="ECO:0000256" key="6">
    <source>
        <dbReference type="ARBA" id="ARBA00022692"/>
    </source>
</evidence>
<feature type="compositionally biased region" description="Low complexity" evidence="15">
    <location>
        <begin position="725"/>
        <end position="743"/>
    </location>
</feature>
<keyword evidence="6 16" id="KW-0812">Transmembrane</keyword>
<feature type="transmembrane region" description="Helical" evidence="16">
    <location>
        <begin position="453"/>
        <end position="475"/>
    </location>
</feature>
<dbReference type="InterPro" id="IPR050599">
    <property type="entry name" value="VDCC_alpha-1_subunit"/>
</dbReference>
<evidence type="ECO:0000259" key="17">
    <source>
        <dbReference type="PROSITE" id="PS50222"/>
    </source>
</evidence>
<feature type="region of interest" description="Disordered" evidence="15">
    <location>
        <begin position="720"/>
        <end position="808"/>
    </location>
</feature>
<evidence type="ECO:0000256" key="7">
    <source>
        <dbReference type="ARBA" id="ARBA00022837"/>
    </source>
</evidence>
<feature type="transmembrane region" description="Helical" evidence="16">
    <location>
        <begin position="320"/>
        <end position="337"/>
    </location>
</feature>
<dbReference type="InterPro" id="IPR002048">
    <property type="entry name" value="EF_hand_dom"/>
</dbReference>
<evidence type="ECO:0000313" key="18">
    <source>
        <dbReference type="EMBL" id="OLQ14684.1"/>
    </source>
</evidence>
<evidence type="ECO:0000256" key="11">
    <source>
        <dbReference type="ARBA" id="ARBA00023136"/>
    </source>
</evidence>
<keyword evidence="7" id="KW-0106">Calcium</keyword>
<dbReference type="GO" id="GO:0005509">
    <property type="term" value="F:calcium ion binding"/>
    <property type="evidence" value="ECO:0007669"/>
    <property type="project" value="InterPro"/>
</dbReference>
<organism evidence="18 19">
    <name type="scientific">Symbiodinium microadriaticum</name>
    <name type="common">Dinoflagellate</name>
    <name type="synonym">Zooxanthella microadriatica</name>
    <dbReference type="NCBI Taxonomy" id="2951"/>
    <lineage>
        <taxon>Eukaryota</taxon>
        <taxon>Sar</taxon>
        <taxon>Alveolata</taxon>
        <taxon>Dinophyceae</taxon>
        <taxon>Suessiales</taxon>
        <taxon>Symbiodiniaceae</taxon>
        <taxon>Symbiodinium</taxon>
    </lineage>
</organism>
<keyword evidence="9 16" id="KW-1133">Transmembrane helix</keyword>
<evidence type="ECO:0000256" key="8">
    <source>
        <dbReference type="ARBA" id="ARBA00022882"/>
    </source>
</evidence>
<evidence type="ECO:0000313" key="19">
    <source>
        <dbReference type="Proteomes" id="UP000186817"/>
    </source>
</evidence>
<protein>
    <submittedName>
        <fullName evidence="18">Sodium channel protein 60E</fullName>
    </submittedName>
</protein>
<keyword evidence="13 18" id="KW-0407">Ion channel</keyword>
<evidence type="ECO:0000256" key="15">
    <source>
        <dbReference type="SAM" id="MobiDB-lite"/>
    </source>
</evidence>
<feature type="transmembrane region" description="Helical" evidence="16">
    <location>
        <begin position="43"/>
        <end position="74"/>
    </location>
</feature>
<feature type="domain" description="EF-hand" evidence="17">
    <location>
        <begin position="633"/>
        <end position="668"/>
    </location>
</feature>
<reference evidence="18 19" key="1">
    <citation type="submission" date="2016-02" db="EMBL/GenBank/DDBJ databases">
        <title>Genome analysis of coral dinoflagellate symbionts highlights evolutionary adaptations to a symbiotic lifestyle.</title>
        <authorList>
            <person name="Aranda M."/>
            <person name="Li Y."/>
            <person name="Liew Y.J."/>
            <person name="Baumgarten S."/>
            <person name="Simakov O."/>
            <person name="Wilson M."/>
            <person name="Piel J."/>
            <person name="Ashoor H."/>
            <person name="Bougouffa S."/>
            <person name="Bajic V.B."/>
            <person name="Ryu T."/>
            <person name="Ravasi T."/>
            <person name="Bayer T."/>
            <person name="Micklem G."/>
            <person name="Kim H."/>
            <person name="Bhak J."/>
            <person name="Lajeunesse T.C."/>
            <person name="Voolstra C.R."/>
        </authorList>
    </citation>
    <scope>NUCLEOTIDE SEQUENCE [LARGE SCALE GENOMIC DNA]</scope>
    <source>
        <strain evidence="18 19">CCMP2467</strain>
    </source>
</reference>
<dbReference type="OrthoDB" id="440933at2759"/>
<dbReference type="Gene3D" id="1.20.120.350">
    <property type="entry name" value="Voltage-gated potassium channels. Chain C"/>
    <property type="match status" value="1"/>
</dbReference>
<accession>A0A1Q9F4Q8</accession>
<dbReference type="InterPro" id="IPR005821">
    <property type="entry name" value="Ion_trans_dom"/>
</dbReference>
<feature type="region of interest" description="Disordered" evidence="15">
    <location>
        <begin position="928"/>
        <end position="947"/>
    </location>
</feature>
<evidence type="ECO:0000256" key="10">
    <source>
        <dbReference type="ARBA" id="ARBA00023065"/>
    </source>
</evidence>
<keyword evidence="4" id="KW-0109">Calcium transport</keyword>
<keyword evidence="19" id="KW-1185">Reference proteome</keyword>
<keyword evidence="5" id="KW-0107">Calcium channel</keyword>
<keyword evidence="2" id="KW-0813">Transport</keyword>
<feature type="transmembrane region" description="Helical" evidence="16">
    <location>
        <begin position="80"/>
        <end position="98"/>
    </location>
</feature>
<evidence type="ECO:0000256" key="5">
    <source>
        <dbReference type="ARBA" id="ARBA00022673"/>
    </source>
</evidence>
<dbReference type="PROSITE" id="PS50222">
    <property type="entry name" value="EF_HAND_2"/>
    <property type="match status" value="2"/>
</dbReference>
<dbReference type="InterPro" id="IPR018247">
    <property type="entry name" value="EF_Hand_1_Ca_BS"/>
</dbReference>
<keyword evidence="12" id="KW-0325">Glycoprotein</keyword>
<keyword evidence="11 16" id="KW-0472">Membrane</keyword>
<evidence type="ECO:0000256" key="1">
    <source>
        <dbReference type="ARBA" id="ARBA00004141"/>
    </source>
</evidence>
<sequence>MITIIIIIIITITISIITMVMVIIITIAIAITMTITMTLTMTITITITFISITVMMVIITITILSITLIIIMVISTTISITMVIITCSSSIVITIISITTRSTIIIVTIVPITTIFITIIIPIVLFILIILAVVIILILILTVIAVLLLLLLIIIITTITVSSPSPDEVRMPPVNGSWDFPLSRAEKTKLLLNLYTVEAQSSHFEIAKLRQESESSQEHYEKAKGYQSLTSSRGLPKARALQTNASRTCCCGRRSIMVFGAGKKESAPAPRPRRKFGAAALGAADDDSDDGGEGHFHPHGFAKWTTVRQKIWGIITNEKTDWVLASMILSSVVILIYDADLTAKKNLTLEEETLQQITNLITGVYTCVYALEMACRVYVFRTEVFTTAMLFDFLIVAADVLLLVIDLALGFPLNLGFLRIFRLVRVFRFVRVVGMFPELQFLVKGFISSFSAVFWGSILMWIVILMWAIIAVYFVDPTYREIVQSLGDTCEDELGVVRNCRAWSSVGDSVITLTQTVVFGDSWGASAIAIIEKNPPLLVIFAGMYATVTLGVLNLIVAAIVDSGAQAREEAQEAKRRRQRSEEQKQKERQKNRLLEICKILDDDESGSLSFDELLVGFERNSEFRNAMKDYNIDRKDLDVLFRVFDEAGTGVLDYQEFFSLIDSAREQASQQVLTFVRFAVMDLRQQVQAGQEMIKSELDTIKEFVLEAENSLNERLCRLSGESAPPKKTVPAKKPAPKGSASPPGPAAEKKPVQPPTSSAPKRVSSAKSVASESPATAVGAKGGKADSRSASPVSAHLKVPGDSKDADAPLQQLMKINKELQQGMKKLLDAHSLDIQSTMASRRNTYEFEKEVLRQESSSMVKPTVSMRSSGAEIEKDPPAPPEGVSENGLCSFTASFECGRKQTTRGMSRVKVRRHALHPLLPASAPSAITYEGPAPKPSSPGLRQLEVSPIQQSSESAGQEAAPRRRDAEPQWSWEERLCGQCQGCGSRQFLVAACKDCKAQYCGLACLRASLVAHQRSCPARGYIPPTRRRPRTPVFGMSSCKGSRARDDIR</sequence>
<dbReference type="Proteomes" id="UP000186817">
    <property type="component" value="Unassembled WGS sequence"/>
</dbReference>
<evidence type="ECO:0000256" key="2">
    <source>
        <dbReference type="ARBA" id="ARBA00022448"/>
    </source>
</evidence>
<dbReference type="GO" id="GO:0098703">
    <property type="term" value="P:calcium ion import across plasma membrane"/>
    <property type="evidence" value="ECO:0007669"/>
    <property type="project" value="TreeGrafter"/>
</dbReference>
<feature type="compositionally biased region" description="Polar residues" evidence="15">
    <location>
        <begin position="757"/>
        <end position="776"/>
    </location>
</feature>
<dbReference type="EMBL" id="LSRX01000012">
    <property type="protein sequence ID" value="OLQ14684.1"/>
    <property type="molecule type" value="Genomic_DNA"/>
</dbReference>
<feature type="region of interest" description="Disordered" evidence="15">
    <location>
        <begin position="854"/>
        <end position="888"/>
    </location>
</feature>
<dbReference type="Pfam" id="PF00520">
    <property type="entry name" value="Ion_trans"/>
    <property type="match status" value="1"/>
</dbReference>
<dbReference type="PANTHER" id="PTHR45628:SF7">
    <property type="entry name" value="VOLTAGE-DEPENDENT CALCIUM CHANNEL TYPE A SUBUNIT ALPHA-1"/>
    <property type="match status" value="1"/>
</dbReference>
<keyword evidence="8" id="KW-0851">Voltage-gated channel</keyword>
<dbReference type="Gene3D" id="1.10.238.10">
    <property type="entry name" value="EF-hand"/>
    <property type="match status" value="1"/>
</dbReference>
<dbReference type="SMART" id="SM00054">
    <property type="entry name" value="EFh"/>
    <property type="match status" value="2"/>
</dbReference>
<feature type="transmembrane region" description="Helical" evidence="16">
    <location>
        <begin position="6"/>
        <end position="31"/>
    </location>
</feature>
<keyword evidence="3" id="KW-0597">Phosphoprotein</keyword>
<feature type="transmembrane region" description="Helical" evidence="16">
    <location>
        <begin position="537"/>
        <end position="561"/>
    </location>
</feature>
<feature type="transmembrane region" description="Helical" evidence="16">
    <location>
        <begin position="135"/>
        <end position="161"/>
    </location>
</feature>